<dbReference type="RefSeq" id="WP_190931326.1">
    <property type="nucleotide sequence ID" value="NZ_JACXJA010000046.1"/>
</dbReference>
<evidence type="ECO:0000256" key="5">
    <source>
        <dbReference type="ARBA" id="ARBA00022764"/>
    </source>
</evidence>
<protein>
    <submittedName>
        <fullName evidence="7">Extracellular solute-binding protein</fullName>
    </submittedName>
</protein>
<evidence type="ECO:0000256" key="3">
    <source>
        <dbReference type="ARBA" id="ARBA00022448"/>
    </source>
</evidence>
<dbReference type="PROSITE" id="PS51257">
    <property type="entry name" value="PROKAR_LIPOPROTEIN"/>
    <property type="match status" value="1"/>
</dbReference>
<accession>A0A927CFH8</accession>
<dbReference type="Proteomes" id="UP000639396">
    <property type="component" value="Unassembled WGS sequence"/>
</dbReference>
<dbReference type="GO" id="GO:0030313">
    <property type="term" value="C:cell envelope"/>
    <property type="evidence" value="ECO:0007669"/>
    <property type="project" value="UniProtKB-SubCell"/>
</dbReference>
<dbReference type="Pfam" id="PF01547">
    <property type="entry name" value="SBP_bac_1"/>
    <property type="match status" value="1"/>
</dbReference>
<name>A0A927CFH8_9BACL</name>
<evidence type="ECO:0000256" key="4">
    <source>
        <dbReference type="ARBA" id="ARBA00022729"/>
    </source>
</evidence>
<comment type="caution">
    <text evidence="7">The sequence shown here is derived from an EMBL/GenBank/DDBJ whole genome shotgun (WGS) entry which is preliminary data.</text>
</comment>
<dbReference type="AlphaFoldDB" id="A0A927CFH8"/>
<gene>
    <name evidence="7" type="ORF">IDH45_27350</name>
</gene>
<keyword evidence="5" id="KW-0574">Periplasm</keyword>
<keyword evidence="4 6" id="KW-0732">Signal</keyword>
<evidence type="ECO:0000256" key="1">
    <source>
        <dbReference type="ARBA" id="ARBA00004196"/>
    </source>
</evidence>
<comment type="similarity">
    <text evidence="2">Belongs to the bacterial solute-binding protein 1 family.</text>
</comment>
<dbReference type="SUPFAM" id="SSF53850">
    <property type="entry name" value="Periplasmic binding protein-like II"/>
    <property type="match status" value="1"/>
</dbReference>
<comment type="subcellular location">
    <subcellularLocation>
        <location evidence="1">Cell envelope</location>
    </subcellularLocation>
</comment>
<dbReference type="PANTHER" id="PTHR43649:SF31">
    <property type="entry name" value="SN-GLYCEROL-3-PHOSPHATE-BINDING PERIPLASMIC PROTEIN UGPB"/>
    <property type="match status" value="1"/>
</dbReference>
<dbReference type="InterPro" id="IPR050490">
    <property type="entry name" value="Bact_solute-bd_prot1"/>
</dbReference>
<dbReference type="Gene3D" id="3.40.190.10">
    <property type="entry name" value="Periplasmic binding protein-like II"/>
    <property type="match status" value="1"/>
</dbReference>
<evidence type="ECO:0000256" key="2">
    <source>
        <dbReference type="ARBA" id="ARBA00008520"/>
    </source>
</evidence>
<dbReference type="PROSITE" id="PS01037">
    <property type="entry name" value="SBP_BACTERIAL_1"/>
    <property type="match status" value="1"/>
</dbReference>
<sequence>MKRFKVRTIALFTAAMAVVLSGCGGKEGSAVETKVNQPSPVTLRIASQAVGTLLDEEFQQVVGERLQAKYPHITLEYVPDAKGTTLNELMASGSTPDLIVTFTGALASYRDLELVIDMEPLFKARNMSLNRFETNYITDVRNASDKNELYGLPINVNYHALYYNKDIFDKAGAPYPTDGMYWDDVLKLAKKVTRTDGGVQIRGLDPGYTIIWMSQPLGVAALDANNQVVINNDKWKRVFELSKEIFSIPGNELLAESPKDQFMKSKKLGMLLDLNILNQLVAAEKDGLSWDVAQYPSYPEKPNTYGNASVYTVIATKTTKHLQDAVSVIETMSSDEVQLELSKRGRLSPLASDAIKQALGSSNPGLKDKHLPSIFKSKPVPYPVASQYRSQGESIAINKFKEYLQGTIDVNQALSQAEEAIKLKLAELQGAK</sequence>
<evidence type="ECO:0000313" key="7">
    <source>
        <dbReference type="EMBL" id="MBD2865703.1"/>
    </source>
</evidence>
<dbReference type="GO" id="GO:0055085">
    <property type="term" value="P:transmembrane transport"/>
    <property type="evidence" value="ECO:0007669"/>
    <property type="project" value="InterPro"/>
</dbReference>
<keyword evidence="3" id="KW-0813">Transport</keyword>
<dbReference type="PANTHER" id="PTHR43649">
    <property type="entry name" value="ARABINOSE-BINDING PROTEIN-RELATED"/>
    <property type="match status" value="1"/>
</dbReference>
<dbReference type="EMBL" id="JACXJA010000046">
    <property type="protein sequence ID" value="MBD2865703.1"/>
    <property type="molecule type" value="Genomic_DNA"/>
</dbReference>
<feature type="chain" id="PRO_5039213828" evidence="6">
    <location>
        <begin position="18"/>
        <end position="432"/>
    </location>
</feature>
<organism evidence="7 8">
    <name type="scientific">Paenibacillus oceani</name>
    <dbReference type="NCBI Taxonomy" id="2772510"/>
    <lineage>
        <taxon>Bacteria</taxon>
        <taxon>Bacillati</taxon>
        <taxon>Bacillota</taxon>
        <taxon>Bacilli</taxon>
        <taxon>Bacillales</taxon>
        <taxon>Paenibacillaceae</taxon>
        <taxon>Paenibacillus</taxon>
    </lineage>
</organism>
<evidence type="ECO:0000313" key="8">
    <source>
        <dbReference type="Proteomes" id="UP000639396"/>
    </source>
</evidence>
<keyword evidence="8" id="KW-1185">Reference proteome</keyword>
<reference evidence="7" key="1">
    <citation type="submission" date="2020-09" db="EMBL/GenBank/DDBJ databases">
        <title>A novel bacterium of genus Paenibacillus, isolated from South China Sea.</title>
        <authorList>
            <person name="Huang H."/>
            <person name="Mo K."/>
            <person name="Hu Y."/>
        </authorList>
    </citation>
    <scope>NUCLEOTIDE SEQUENCE</scope>
    <source>
        <strain evidence="7">IB182363</strain>
    </source>
</reference>
<evidence type="ECO:0000256" key="6">
    <source>
        <dbReference type="SAM" id="SignalP"/>
    </source>
</evidence>
<proteinExistence type="inferred from homology"/>
<feature type="signal peptide" evidence="6">
    <location>
        <begin position="1"/>
        <end position="17"/>
    </location>
</feature>
<dbReference type="InterPro" id="IPR006061">
    <property type="entry name" value="SBP_1_CS"/>
</dbReference>
<dbReference type="InterPro" id="IPR006059">
    <property type="entry name" value="SBP"/>
</dbReference>